<dbReference type="OrthoDB" id="4034532at2"/>
<name>A0A5J4LLT1_9ACTN</name>
<gene>
    <name evidence="1" type="ORF">San01_50530</name>
</gene>
<dbReference type="Gene3D" id="3.40.710.10">
    <property type="entry name" value="DD-peptidase/beta-lactamase superfamily"/>
    <property type="match status" value="1"/>
</dbReference>
<sequence>MLFPDPLPDLLTPDLGMSAALTAAQAQTGLTFPALGVHLKCPISVAAVRNPTSTSPSFAYAGFRDREMHFSGSLLKVAAMLAAFELRQSASDFAVTEGDCSANVVFNDLKSAFNAAIQKAAPRFLSEPGITEQMRVPKYPRIFDSPQGLASGGCLMSFSPDFAAHVLGMIVPSNNGEAAATIKALGYSWINGLLANAGLFDQTANRGIWLAGTFKPGPPDPFPAVRVPSMNDGDSAQATTTIDMARFLALLIEGATLDSRSVDGIASEMRDLLAGAQSVGDRSFMTTGARPGLNGLGAGFTITHSKIGLGPLNAGGVVASEATILSHNDTGQQFLVVWQNLLNLNDRHNAMSFMVRRTLLNFLGIP</sequence>
<dbReference type="AlphaFoldDB" id="A0A5J4LLT1"/>
<dbReference type="SUPFAM" id="SSF56601">
    <property type="entry name" value="beta-lactamase/transpeptidase-like"/>
    <property type="match status" value="1"/>
</dbReference>
<evidence type="ECO:0000313" key="2">
    <source>
        <dbReference type="Proteomes" id="UP000325598"/>
    </source>
</evidence>
<dbReference type="EMBL" id="BLAG01000014">
    <property type="protein sequence ID" value="GES32566.1"/>
    <property type="molecule type" value="Genomic_DNA"/>
</dbReference>
<dbReference type="GeneID" id="96756002"/>
<dbReference type="RefSeq" id="WP_086715702.1">
    <property type="nucleotide sequence ID" value="NZ_BLAG01000014.1"/>
</dbReference>
<comment type="caution">
    <text evidence="1">The sequence shown here is derived from an EMBL/GenBank/DDBJ whole genome shotgun (WGS) entry which is preliminary data.</text>
</comment>
<evidence type="ECO:0000313" key="1">
    <source>
        <dbReference type="EMBL" id="GES32566.1"/>
    </source>
</evidence>
<dbReference type="InterPro" id="IPR012338">
    <property type="entry name" value="Beta-lactam/transpept-like"/>
</dbReference>
<protein>
    <recommendedName>
        <fullName evidence="3">Serine hydrolase</fullName>
    </recommendedName>
</protein>
<evidence type="ECO:0008006" key="3">
    <source>
        <dbReference type="Google" id="ProtNLM"/>
    </source>
</evidence>
<reference evidence="1 2" key="1">
    <citation type="submission" date="2019-10" db="EMBL/GenBank/DDBJ databases">
        <title>Whole genome shotgun sequence of Streptomyces angustmyceticus NBRC 3934.</title>
        <authorList>
            <person name="Hosoyama A."/>
            <person name="Ichikawa N."/>
            <person name="Kimura A."/>
            <person name="Kitahashi Y."/>
            <person name="Komaki H."/>
            <person name="Uohara A."/>
        </authorList>
    </citation>
    <scope>NUCLEOTIDE SEQUENCE [LARGE SCALE GENOMIC DNA]</scope>
    <source>
        <strain evidence="1 2">NBRC 3934</strain>
    </source>
</reference>
<organism evidence="1 2">
    <name type="scientific">Streptomyces angustmyceticus</name>
    <dbReference type="NCBI Taxonomy" id="285578"/>
    <lineage>
        <taxon>Bacteria</taxon>
        <taxon>Bacillati</taxon>
        <taxon>Actinomycetota</taxon>
        <taxon>Actinomycetes</taxon>
        <taxon>Kitasatosporales</taxon>
        <taxon>Streptomycetaceae</taxon>
        <taxon>Streptomyces</taxon>
    </lineage>
</organism>
<accession>A0A5J4LLT1</accession>
<keyword evidence="2" id="KW-1185">Reference proteome</keyword>
<dbReference type="Proteomes" id="UP000325598">
    <property type="component" value="Unassembled WGS sequence"/>
</dbReference>
<proteinExistence type="predicted"/>